<reference evidence="1" key="1">
    <citation type="journal article" date="2021" name="Proc. Natl. Acad. Sci. U.S.A.">
        <title>A Catalog of Tens of Thousands of Viruses from Human Metagenomes Reveals Hidden Associations with Chronic Diseases.</title>
        <authorList>
            <person name="Tisza M.J."/>
            <person name="Buck C.B."/>
        </authorList>
    </citation>
    <scope>NUCLEOTIDE SEQUENCE</scope>
    <source>
        <strain evidence="1">Ctbxa26</strain>
    </source>
</reference>
<organism evidence="1">
    <name type="scientific">Siphoviridae sp. ctbxa26</name>
    <dbReference type="NCBI Taxonomy" id="2825568"/>
    <lineage>
        <taxon>Viruses</taxon>
        <taxon>Duplodnaviria</taxon>
        <taxon>Heunggongvirae</taxon>
        <taxon>Uroviricota</taxon>
        <taxon>Caudoviricetes</taxon>
    </lineage>
</organism>
<accession>A0A8S5VEV1</accession>
<name>A0A8S5VEV1_9CAUD</name>
<proteinExistence type="predicted"/>
<dbReference type="EMBL" id="BK016254">
    <property type="protein sequence ID" value="DAG05269.1"/>
    <property type="molecule type" value="Genomic_DNA"/>
</dbReference>
<sequence length="36" mass="4444">MDKRQEIHRLIDLLDEEKLKQFIDLFIVSEEEQVKD</sequence>
<protein>
    <submittedName>
        <fullName evidence="1">Uncharacterized protein</fullName>
    </submittedName>
</protein>
<evidence type="ECO:0000313" key="1">
    <source>
        <dbReference type="EMBL" id="DAG05269.1"/>
    </source>
</evidence>